<dbReference type="Pfam" id="PF02153">
    <property type="entry name" value="PDH_N"/>
    <property type="match status" value="1"/>
</dbReference>
<evidence type="ECO:0000313" key="5">
    <source>
        <dbReference type="EMBL" id="CEG11686.1"/>
    </source>
</evidence>
<feature type="domain" description="FDX-ACB" evidence="4">
    <location>
        <begin position="394"/>
        <end position="478"/>
    </location>
</feature>
<dbReference type="InterPro" id="IPR046826">
    <property type="entry name" value="PDH_N"/>
</dbReference>
<accession>A0A098E851</accession>
<sequence>MNYRLGVNVDRFTIMFKISLHLYYYQILRGYFIFIFIFIRMNVVIIGGYGGMGKIFVKIFKDYGWNVIITGPSKEKGEKTASDFGVKFSDDNRIAMSADITIITVPIEKTIATIKEVAPLVRDGSLITDFTSVKTDVCDALLKYTNKNAEIISIHPMFGPTISGIHGQIFIICPLRTEKWLFVIEKFLNYYKAKFVTATPEEHDKAMSVIQGLTHFTYISIGYTLKNMDFNVRESRKFASPIYNLMLDIIGRILSQDPYLYAHIQMENPLTQEVRKKFIESAIAINDSINSKDEKNFVSIMSSSAKHFSDLSNAVGRSNKAIASLHDELEFLKNNTGKEIFVRHTNSQQIHFGKIHVIDAENLKLEKPAGIELLKIANIEILKDNEEILNAKKNIFGITKKDFSVLLNEGIDETLITEILNYIKYELEIDAVRIKDIYRSEKFRDNKSICYEILFADRDMKTKETEVRKFLGRIGKLR</sequence>
<dbReference type="GO" id="GO:0006571">
    <property type="term" value="P:tyrosine biosynthetic process"/>
    <property type="evidence" value="ECO:0007669"/>
    <property type="project" value="InterPro"/>
</dbReference>
<keyword evidence="1 5" id="KW-0560">Oxidoreductase</keyword>
<keyword evidence="2" id="KW-1133">Transmembrane helix</keyword>
<evidence type="ECO:0000256" key="1">
    <source>
        <dbReference type="ARBA" id="ARBA00023002"/>
    </source>
</evidence>
<dbReference type="Gene3D" id="3.40.50.720">
    <property type="entry name" value="NAD(P)-binding Rossmann-like Domain"/>
    <property type="match status" value="1"/>
</dbReference>
<dbReference type="InterPro" id="IPR036291">
    <property type="entry name" value="NAD(P)-bd_dom_sf"/>
</dbReference>
<dbReference type="InterPro" id="IPR008927">
    <property type="entry name" value="6-PGluconate_DH-like_C_sf"/>
</dbReference>
<dbReference type="InterPro" id="IPR046825">
    <property type="entry name" value="PDH_C"/>
</dbReference>
<dbReference type="InterPro" id="IPR003099">
    <property type="entry name" value="Prephen_DH"/>
</dbReference>
<feature type="domain" description="Prephenate/arogenate dehydrogenase" evidence="3">
    <location>
        <begin position="41"/>
        <end position="319"/>
    </location>
</feature>
<dbReference type="InterPro" id="IPR005121">
    <property type="entry name" value="Fdx_antiC-bd"/>
</dbReference>
<dbReference type="PROSITE" id="PS51176">
    <property type="entry name" value="PDH_ADH"/>
    <property type="match status" value="1"/>
</dbReference>
<reference evidence="5" key="1">
    <citation type="submission" date="2014-09" db="EMBL/GenBank/DDBJ databases">
        <authorList>
            <person name="Probst J Alexander"/>
        </authorList>
    </citation>
    <scope>NUCLEOTIDE SEQUENCE</scope>
</reference>
<keyword evidence="2" id="KW-0812">Transmembrane</keyword>
<evidence type="ECO:0000259" key="4">
    <source>
        <dbReference type="PROSITE" id="PS51447"/>
    </source>
</evidence>
<evidence type="ECO:0000256" key="2">
    <source>
        <dbReference type="SAM" id="Phobius"/>
    </source>
</evidence>
<dbReference type="SUPFAM" id="SSF48179">
    <property type="entry name" value="6-phosphogluconate dehydrogenase C-terminal domain-like"/>
    <property type="match status" value="1"/>
</dbReference>
<dbReference type="InterPro" id="IPR050812">
    <property type="entry name" value="Preph/Arog_dehydrog"/>
</dbReference>
<dbReference type="GO" id="GO:0004665">
    <property type="term" value="F:prephenate dehydrogenase (NADP+) activity"/>
    <property type="evidence" value="ECO:0007669"/>
    <property type="project" value="InterPro"/>
</dbReference>
<protein>
    <submittedName>
        <fullName evidence="5">Putative arogenate/prephenate dehydrogenase</fullName>
        <ecNumber evidence="5">1.3.1.-</ecNumber>
    </submittedName>
</protein>
<dbReference type="EMBL" id="CCXY01000071">
    <property type="protein sequence ID" value="CEG11686.1"/>
    <property type="molecule type" value="Genomic_DNA"/>
</dbReference>
<dbReference type="EC" id="1.3.1.-" evidence="5"/>
<dbReference type="GO" id="GO:0008977">
    <property type="term" value="F:prephenate dehydrogenase (NAD+) activity"/>
    <property type="evidence" value="ECO:0007669"/>
    <property type="project" value="InterPro"/>
</dbReference>
<gene>
    <name evidence="5" type="ORF">MSIBF_A1620002</name>
</gene>
<proteinExistence type="predicted"/>
<dbReference type="PANTHER" id="PTHR21363">
    <property type="entry name" value="PREPHENATE DEHYDROGENASE"/>
    <property type="match status" value="1"/>
</dbReference>
<evidence type="ECO:0000259" key="3">
    <source>
        <dbReference type="PROSITE" id="PS51176"/>
    </source>
</evidence>
<dbReference type="SUPFAM" id="SSF51735">
    <property type="entry name" value="NAD(P)-binding Rossmann-fold domains"/>
    <property type="match status" value="1"/>
</dbReference>
<dbReference type="Gene3D" id="3.30.70.380">
    <property type="entry name" value="Ferrodoxin-fold anticodon-binding domain"/>
    <property type="match status" value="1"/>
</dbReference>
<name>A0A098E851_9ZZZZ</name>
<dbReference type="InterPro" id="IPR036690">
    <property type="entry name" value="Fdx_antiC-bd_sf"/>
</dbReference>
<dbReference type="Gene3D" id="1.10.3660.10">
    <property type="entry name" value="6-phosphogluconate dehydrogenase C-terminal like domain"/>
    <property type="match status" value="1"/>
</dbReference>
<dbReference type="Pfam" id="PF20463">
    <property type="entry name" value="PDH_C"/>
    <property type="match status" value="1"/>
</dbReference>
<feature type="transmembrane region" description="Helical" evidence="2">
    <location>
        <begin position="31"/>
        <end position="51"/>
    </location>
</feature>
<keyword evidence="2" id="KW-0472">Membrane</keyword>
<organism evidence="5">
    <name type="scientific">groundwater metagenome</name>
    <dbReference type="NCBI Taxonomy" id="717931"/>
    <lineage>
        <taxon>unclassified sequences</taxon>
        <taxon>metagenomes</taxon>
        <taxon>ecological metagenomes</taxon>
    </lineage>
</organism>
<dbReference type="SUPFAM" id="SSF54991">
    <property type="entry name" value="Anticodon-binding domain of PheRS"/>
    <property type="match status" value="1"/>
</dbReference>
<dbReference type="AlphaFoldDB" id="A0A098E851"/>
<dbReference type="GO" id="GO:0070403">
    <property type="term" value="F:NAD+ binding"/>
    <property type="evidence" value="ECO:0007669"/>
    <property type="project" value="InterPro"/>
</dbReference>
<dbReference type="PROSITE" id="PS51447">
    <property type="entry name" value="FDX_ACB"/>
    <property type="match status" value="1"/>
</dbReference>
<dbReference type="PANTHER" id="PTHR21363:SF0">
    <property type="entry name" value="PREPHENATE DEHYDROGENASE [NADP(+)]"/>
    <property type="match status" value="1"/>
</dbReference>